<evidence type="ECO:0000256" key="4">
    <source>
        <dbReference type="ARBA" id="ARBA00004477"/>
    </source>
</evidence>
<evidence type="ECO:0000256" key="18">
    <source>
        <dbReference type="ARBA" id="ARBA00031512"/>
    </source>
</evidence>
<evidence type="ECO:0000256" key="10">
    <source>
        <dbReference type="ARBA" id="ARBA00022723"/>
    </source>
</evidence>
<feature type="transmembrane region" description="Helical" evidence="20">
    <location>
        <begin position="586"/>
        <end position="607"/>
    </location>
</feature>
<evidence type="ECO:0000313" key="22">
    <source>
        <dbReference type="EMBL" id="CAL0316102.1"/>
    </source>
</evidence>
<keyword evidence="12" id="KW-0256">Endoplasmic reticulum</keyword>
<keyword evidence="7" id="KW-0926">Vacuole</keyword>
<feature type="transmembrane region" description="Helical" evidence="20">
    <location>
        <begin position="46"/>
        <end position="65"/>
    </location>
</feature>
<dbReference type="GO" id="GO:0008235">
    <property type="term" value="F:metalloexopeptidase activity"/>
    <property type="evidence" value="ECO:0007669"/>
    <property type="project" value="InterPro"/>
</dbReference>
<dbReference type="CDD" id="cd03875">
    <property type="entry name" value="M28_Fxna_like"/>
    <property type="match status" value="1"/>
</dbReference>
<evidence type="ECO:0000256" key="6">
    <source>
        <dbReference type="ARBA" id="ARBA00017435"/>
    </source>
</evidence>
<feature type="transmembrane region" description="Helical" evidence="20">
    <location>
        <begin position="627"/>
        <end position="649"/>
    </location>
</feature>
<dbReference type="Gene3D" id="3.40.630.10">
    <property type="entry name" value="Zn peptidases"/>
    <property type="match status" value="1"/>
</dbReference>
<sequence>MRRRSEAVSAEASKGSSSGDAIDKSTNGGAEVYTNAYIGNPRRSSLVWLALFLIITYCCSAIYNYQFQNMPVPLTADQAGKRGFSEIEAFKHVKAMAEVGPHPVGSDALNLALQYVLEACQTIKKTAHWEVDVEVDLFHAKSGANRLDSGLFAGRSLVYSDLKHVVVRILPKYLSEAKEHSILVSSHIDTVFSTGGAGDCSSCIGVMLELARGVSQWAHGLKRGVIFLFNTGEEEGLSGAHSFITQHPWSNTVHMAIDLEAMGIGGKSSIFQAGPHPWAIENFAMVAKYPSGQIIVQDFFSSGALKSGTDFQVYKELGGLSGLDFAYVDNTAVYHTKNDKLELLKKGSLQHLGENMLAFLLHIGAASDFPEGNAKEAEGDTSNNNPIYFDILGTYMVVYRQQFANMLHTSVILQSLLIWTTSLFMGGIPAVASLALSCLSLLFMWIFSLGFSFLVAYILPLISSSPVPYVSSPWLVVGLFGAPAFLGALTGQHLGYLLLQKYLLNVHSKRRQLPPNIQADVVRLEAERWLYKAGSFQWLILLTLGNYFKIGSSYLALVWLISPAFAYGFFEATLAPARLPKPLKLVTLLIGLATPIVFSAGTFIRLADTIIGGMVRLDRNPGSTPEWLGNFVIAAFIAALLSLTLVYLLSYVHISGAKRAIILATLVLFSLSLAIVLSGVLPPFSEDTARAVNVVHVVDATGRPDEGLDFSMLFMRTFGKMLGKVECRLGEGASLGRESDRDFVYDYMNLPCGSPKPSQRFWSCDIVCLDVVVAETTVSRTSERQTTEVMMNYKIFKRMVLKRDAQKANDFGVLVFETMISNVKRKYTNDGECDIQTHMGKISQSNFKIDLFRLPKTSPDMKFNFMMKPLNYVYTYMSKPANKLKQKLPLLNRWCLPPEKRPSEVTLSYLEKLKQQI</sequence>
<organism evidence="22 23">
    <name type="scientific">Lupinus luteus</name>
    <name type="common">European yellow lupine</name>
    <dbReference type="NCBI Taxonomy" id="3873"/>
    <lineage>
        <taxon>Eukaryota</taxon>
        <taxon>Viridiplantae</taxon>
        <taxon>Streptophyta</taxon>
        <taxon>Embryophyta</taxon>
        <taxon>Tracheophyta</taxon>
        <taxon>Spermatophyta</taxon>
        <taxon>Magnoliopsida</taxon>
        <taxon>eudicotyledons</taxon>
        <taxon>Gunneridae</taxon>
        <taxon>Pentapetalae</taxon>
        <taxon>rosids</taxon>
        <taxon>fabids</taxon>
        <taxon>Fabales</taxon>
        <taxon>Fabaceae</taxon>
        <taxon>Papilionoideae</taxon>
        <taxon>50 kb inversion clade</taxon>
        <taxon>genistoids sensu lato</taxon>
        <taxon>core genistoids</taxon>
        <taxon>Genisteae</taxon>
        <taxon>Lupinus</taxon>
    </lineage>
</organism>
<comment type="caution">
    <text evidence="22">The sequence shown here is derived from an EMBL/GenBank/DDBJ whole genome shotgun (WGS) entry which is preliminary data.</text>
</comment>
<protein>
    <recommendedName>
        <fullName evidence="6">Vacuolar membrane protease</fullName>
    </recommendedName>
    <alternativeName>
        <fullName evidence="18">FXNA-related family protease 1</fullName>
    </alternativeName>
</protein>
<evidence type="ECO:0000256" key="8">
    <source>
        <dbReference type="ARBA" id="ARBA00022670"/>
    </source>
</evidence>
<keyword evidence="16 20" id="KW-0472">Membrane</keyword>
<comment type="cofactor">
    <cofactor evidence="1">
        <name>Zn(2+)</name>
        <dbReference type="ChEBI" id="CHEBI:29105"/>
    </cofactor>
</comment>
<dbReference type="FunFam" id="3.40.630.10:FF:000008">
    <property type="entry name" value="Endoplasmic reticulum metallopeptidase 1"/>
    <property type="match status" value="1"/>
</dbReference>
<evidence type="ECO:0000256" key="19">
    <source>
        <dbReference type="SAM" id="MobiDB-lite"/>
    </source>
</evidence>
<evidence type="ECO:0000256" key="20">
    <source>
        <dbReference type="SAM" id="Phobius"/>
    </source>
</evidence>
<evidence type="ECO:0000256" key="15">
    <source>
        <dbReference type="ARBA" id="ARBA00023049"/>
    </source>
</evidence>
<name>A0AAV1X3Y3_LUPLU</name>
<keyword evidence="11" id="KW-0378">Hydrolase</keyword>
<comment type="function">
    <text evidence="2">May be involved in vacuolar sorting and osmoregulation.</text>
</comment>
<evidence type="ECO:0000256" key="12">
    <source>
        <dbReference type="ARBA" id="ARBA00022824"/>
    </source>
</evidence>
<dbReference type="InterPro" id="IPR048024">
    <property type="entry name" value="Fxna-like_M28_dom"/>
</dbReference>
<evidence type="ECO:0000256" key="2">
    <source>
        <dbReference type="ARBA" id="ARBA00003273"/>
    </source>
</evidence>
<feature type="transmembrane region" description="Helical" evidence="20">
    <location>
        <begin position="474"/>
        <end position="499"/>
    </location>
</feature>
<gene>
    <name evidence="22" type="ORF">LLUT_LOCUS17162</name>
</gene>
<dbReference type="InterPro" id="IPR007484">
    <property type="entry name" value="Peptidase_M28"/>
</dbReference>
<evidence type="ECO:0000256" key="7">
    <source>
        <dbReference type="ARBA" id="ARBA00022554"/>
    </source>
</evidence>
<feature type="transmembrane region" description="Helical" evidence="20">
    <location>
        <begin position="661"/>
        <end position="681"/>
    </location>
</feature>
<feature type="domain" description="Peptidase M28" evidence="21">
    <location>
        <begin position="175"/>
        <end position="359"/>
    </location>
</feature>
<evidence type="ECO:0000256" key="11">
    <source>
        <dbReference type="ARBA" id="ARBA00022801"/>
    </source>
</evidence>
<evidence type="ECO:0000256" key="1">
    <source>
        <dbReference type="ARBA" id="ARBA00001947"/>
    </source>
</evidence>
<evidence type="ECO:0000256" key="17">
    <source>
        <dbReference type="ARBA" id="ARBA00023180"/>
    </source>
</evidence>
<keyword evidence="13" id="KW-0862">Zinc</keyword>
<proteinExistence type="inferred from homology"/>
<dbReference type="GO" id="GO:0005789">
    <property type="term" value="C:endoplasmic reticulum membrane"/>
    <property type="evidence" value="ECO:0007669"/>
    <property type="project" value="UniProtKB-SubCell"/>
</dbReference>
<evidence type="ECO:0000256" key="9">
    <source>
        <dbReference type="ARBA" id="ARBA00022692"/>
    </source>
</evidence>
<dbReference type="PANTHER" id="PTHR12147:SF58">
    <property type="entry name" value="VACUOLAR MEMBRANE PROTEASE"/>
    <property type="match status" value="1"/>
</dbReference>
<keyword evidence="14 20" id="KW-1133">Transmembrane helix</keyword>
<dbReference type="PANTHER" id="PTHR12147">
    <property type="entry name" value="METALLOPEPTIDASE M28 FAMILY MEMBER"/>
    <property type="match status" value="1"/>
</dbReference>
<evidence type="ECO:0000256" key="5">
    <source>
        <dbReference type="ARBA" id="ARBA00010918"/>
    </source>
</evidence>
<feature type="region of interest" description="Disordered" evidence="19">
    <location>
        <begin position="1"/>
        <end position="24"/>
    </location>
</feature>
<keyword evidence="15" id="KW-0482">Metalloprotease</keyword>
<dbReference type="GO" id="GO:0005774">
    <property type="term" value="C:vacuolar membrane"/>
    <property type="evidence" value="ECO:0007669"/>
    <property type="project" value="UniProtKB-SubCell"/>
</dbReference>
<feature type="transmembrane region" description="Helical" evidence="20">
    <location>
        <begin position="554"/>
        <end position="574"/>
    </location>
</feature>
<evidence type="ECO:0000256" key="3">
    <source>
        <dbReference type="ARBA" id="ARBA00004128"/>
    </source>
</evidence>
<evidence type="ECO:0000256" key="16">
    <source>
        <dbReference type="ARBA" id="ARBA00023136"/>
    </source>
</evidence>
<comment type="subcellular location">
    <subcellularLocation>
        <location evidence="4">Endoplasmic reticulum membrane</location>
        <topology evidence="4">Multi-pass membrane protein</topology>
    </subcellularLocation>
    <subcellularLocation>
        <location evidence="3">Vacuole membrane</location>
        <topology evidence="3">Multi-pass membrane protein</topology>
    </subcellularLocation>
</comment>
<dbReference type="SUPFAM" id="SSF53187">
    <property type="entry name" value="Zn-dependent exopeptidases"/>
    <property type="match status" value="1"/>
</dbReference>
<evidence type="ECO:0000256" key="14">
    <source>
        <dbReference type="ARBA" id="ARBA00022989"/>
    </source>
</evidence>
<dbReference type="AlphaFoldDB" id="A0AAV1X3Y3"/>
<dbReference type="Pfam" id="PF04389">
    <property type="entry name" value="Peptidase_M28"/>
    <property type="match status" value="1"/>
</dbReference>
<keyword evidence="9 20" id="KW-0812">Transmembrane</keyword>
<dbReference type="Proteomes" id="UP001497480">
    <property type="component" value="Unassembled WGS sequence"/>
</dbReference>
<accession>A0AAV1X3Y3</accession>
<dbReference type="EMBL" id="CAXHTB010000012">
    <property type="protein sequence ID" value="CAL0316102.1"/>
    <property type="molecule type" value="Genomic_DNA"/>
</dbReference>
<dbReference type="InterPro" id="IPR045175">
    <property type="entry name" value="M28_fam"/>
</dbReference>
<keyword evidence="8" id="KW-0645">Protease</keyword>
<evidence type="ECO:0000256" key="13">
    <source>
        <dbReference type="ARBA" id="ARBA00022833"/>
    </source>
</evidence>
<dbReference type="GO" id="GO:0006508">
    <property type="term" value="P:proteolysis"/>
    <property type="evidence" value="ECO:0007669"/>
    <property type="project" value="UniProtKB-KW"/>
</dbReference>
<feature type="compositionally biased region" description="Polar residues" evidence="19">
    <location>
        <begin position="14"/>
        <end position="24"/>
    </location>
</feature>
<reference evidence="22 23" key="1">
    <citation type="submission" date="2024-03" db="EMBL/GenBank/DDBJ databases">
        <authorList>
            <person name="Martinez-Hernandez J."/>
        </authorList>
    </citation>
    <scope>NUCLEOTIDE SEQUENCE [LARGE SCALE GENOMIC DNA]</scope>
</reference>
<comment type="similarity">
    <text evidence="5">Belongs to the peptidase M28 family.</text>
</comment>
<feature type="transmembrane region" description="Helical" evidence="20">
    <location>
        <begin position="442"/>
        <end position="462"/>
    </location>
</feature>
<keyword evidence="17" id="KW-0325">Glycoprotein</keyword>
<dbReference type="GO" id="GO:0046872">
    <property type="term" value="F:metal ion binding"/>
    <property type="evidence" value="ECO:0007669"/>
    <property type="project" value="UniProtKB-KW"/>
</dbReference>
<feature type="transmembrane region" description="Helical" evidence="20">
    <location>
        <begin position="416"/>
        <end position="435"/>
    </location>
</feature>
<evidence type="ECO:0000313" key="23">
    <source>
        <dbReference type="Proteomes" id="UP001497480"/>
    </source>
</evidence>
<keyword evidence="10" id="KW-0479">Metal-binding</keyword>
<evidence type="ECO:0000259" key="21">
    <source>
        <dbReference type="Pfam" id="PF04389"/>
    </source>
</evidence>
<keyword evidence="23" id="KW-1185">Reference proteome</keyword>